<reference evidence="1" key="1">
    <citation type="submission" date="2018-05" db="EMBL/GenBank/DDBJ databases">
        <authorList>
            <person name="Lanie J.A."/>
            <person name="Ng W.-L."/>
            <person name="Kazmierczak K.M."/>
            <person name="Andrzejewski T.M."/>
            <person name="Davidsen T.M."/>
            <person name="Wayne K.J."/>
            <person name="Tettelin H."/>
            <person name="Glass J.I."/>
            <person name="Rusch D."/>
            <person name="Podicherti R."/>
            <person name="Tsui H.-C.T."/>
            <person name="Winkler M.E."/>
        </authorList>
    </citation>
    <scope>NUCLEOTIDE SEQUENCE</scope>
</reference>
<accession>A0A382NQR5</accession>
<organism evidence="1">
    <name type="scientific">marine metagenome</name>
    <dbReference type="NCBI Taxonomy" id="408172"/>
    <lineage>
        <taxon>unclassified sequences</taxon>
        <taxon>metagenomes</taxon>
        <taxon>ecological metagenomes</taxon>
    </lineage>
</organism>
<evidence type="ECO:0000313" key="1">
    <source>
        <dbReference type="EMBL" id="SVC62685.1"/>
    </source>
</evidence>
<protein>
    <submittedName>
        <fullName evidence="1">Uncharacterized protein</fullName>
    </submittedName>
</protein>
<feature type="non-terminal residue" evidence="1">
    <location>
        <position position="22"/>
    </location>
</feature>
<dbReference type="AlphaFoldDB" id="A0A382NQR5"/>
<proteinExistence type="predicted"/>
<dbReference type="EMBL" id="UINC01101682">
    <property type="protein sequence ID" value="SVC62685.1"/>
    <property type="molecule type" value="Genomic_DNA"/>
</dbReference>
<gene>
    <name evidence="1" type="ORF">METZ01_LOCUS315539</name>
</gene>
<name>A0A382NQR5_9ZZZZ</name>
<sequence>MEYSLTPMFGASSAFALAFAAV</sequence>